<accession>A0A2A6CF64</accession>
<reference evidence="2" key="1">
    <citation type="journal article" date="2008" name="Nat. Genet.">
        <title>The Pristionchus pacificus genome provides a unique perspective on nematode lifestyle and parasitism.</title>
        <authorList>
            <person name="Dieterich C."/>
            <person name="Clifton S.W."/>
            <person name="Schuster L.N."/>
            <person name="Chinwalla A."/>
            <person name="Delehaunty K."/>
            <person name="Dinkelacker I."/>
            <person name="Fulton L."/>
            <person name="Fulton R."/>
            <person name="Godfrey J."/>
            <person name="Minx P."/>
            <person name="Mitreva M."/>
            <person name="Roeseler W."/>
            <person name="Tian H."/>
            <person name="Witte H."/>
            <person name="Yang S.P."/>
            <person name="Wilson R.K."/>
            <person name="Sommer R.J."/>
        </authorList>
    </citation>
    <scope>NUCLEOTIDE SEQUENCE [LARGE SCALE GENOMIC DNA]</scope>
    <source>
        <strain evidence="2">PS312</strain>
    </source>
</reference>
<proteinExistence type="predicted"/>
<dbReference type="Proteomes" id="UP000005239">
    <property type="component" value="Unassembled WGS sequence"/>
</dbReference>
<dbReference type="AlphaFoldDB" id="A0A2A6CF64"/>
<evidence type="ECO:0000313" key="2">
    <source>
        <dbReference type="Proteomes" id="UP000005239"/>
    </source>
</evidence>
<sequence>MSDLDYNYIDIFRWDVLSAPIALFWFFGLTWVICMTFSQGILLTKDEVPAQPPFGRIWAATRRGGGRTAQEPRT</sequence>
<evidence type="ECO:0000313" key="1">
    <source>
        <dbReference type="EnsemblMetazoa" id="PPA17978.1"/>
    </source>
</evidence>
<organism evidence="1 2">
    <name type="scientific">Pristionchus pacificus</name>
    <name type="common">Parasitic nematode worm</name>
    <dbReference type="NCBI Taxonomy" id="54126"/>
    <lineage>
        <taxon>Eukaryota</taxon>
        <taxon>Metazoa</taxon>
        <taxon>Ecdysozoa</taxon>
        <taxon>Nematoda</taxon>
        <taxon>Chromadorea</taxon>
        <taxon>Rhabditida</taxon>
        <taxon>Rhabditina</taxon>
        <taxon>Diplogasteromorpha</taxon>
        <taxon>Diplogasteroidea</taxon>
        <taxon>Neodiplogasteridae</taxon>
        <taxon>Pristionchus</taxon>
    </lineage>
</organism>
<dbReference type="OrthoDB" id="5835032at2759"/>
<protein>
    <submittedName>
        <fullName evidence="1">Uncharacterized protein</fullName>
    </submittedName>
</protein>
<keyword evidence="2" id="KW-1185">Reference proteome</keyword>
<accession>A0A8R1YI20</accession>
<name>A0A2A6CF64_PRIPA</name>
<gene>
    <name evidence="1" type="primary">WBGene00107532</name>
</gene>
<reference evidence="1" key="2">
    <citation type="submission" date="2022-06" db="UniProtKB">
        <authorList>
            <consortium name="EnsemblMetazoa"/>
        </authorList>
    </citation>
    <scope>IDENTIFICATION</scope>
    <source>
        <strain evidence="1">PS312</strain>
    </source>
</reference>
<dbReference type="EnsemblMetazoa" id="PPA17978.1">
    <property type="protein sequence ID" value="PPA17978.1"/>
    <property type="gene ID" value="WBGene00107532"/>
</dbReference>